<name>A0A0E9VS33_ANGAN</name>
<sequence>MMPFYICSSNTKSTVGVHGQNVQFCSHLTAESDQSSARQ</sequence>
<organism evidence="1">
    <name type="scientific">Anguilla anguilla</name>
    <name type="common">European freshwater eel</name>
    <name type="synonym">Muraena anguilla</name>
    <dbReference type="NCBI Taxonomy" id="7936"/>
    <lineage>
        <taxon>Eukaryota</taxon>
        <taxon>Metazoa</taxon>
        <taxon>Chordata</taxon>
        <taxon>Craniata</taxon>
        <taxon>Vertebrata</taxon>
        <taxon>Euteleostomi</taxon>
        <taxon>Actinopterygii</taxon>
        <taxon>Neopterygii</taxon>
        <taxon>Teleostei</taxon>
        <taxon>Anguilliformes</taxon>
        <taxon>Anguillidae</taxon>
        <taxon>Anguilla</taxon>
    </lineage>
</organism>
<reference evidence="1" key="2">
    <citation type="journal article" date="2015" name="Fish Shellfish Immunol.">
        <title>Early steps in the European eel (Anguilla anguilla)-Vibrio vulnificus interaction in the gills: Role of the RtxA13 toxin.</title>
        <authorList>
            <person name="Callol A."/>
            <person name="Pajuelo D."/>
            <person name="Ebbesson L."/>
            <person name="Teles M."/>
            <person name="MacKenzie S."/>
            <person name="Amaro C."/>
        </authorList>
    </citation>
    <scope>NUCLEOTIDE SEQUENCE</scope>
</reference>
<proteinExistence type="predicted"/>
<dbReference type="EMBL" id="GBXM01028382">
    <property type="protein sequence ID" value="JAH80195.1"/>
    <property type="molecule type" value="Transcribed_RNA"/>
</dbReference>
<protein>
    <submittedName>
        <fullName evidence="1">Uncharacterized protein</fullName>
    </submittedName>
</protein>
<accession>A0A0E9VS33</accession>
<reference evidence="1" key="1">
    <citation type="submission" date="2014-11" db="EMBL/GenBank/DDBJ databases">
        <authorList>
            <person name="Amaro Gonzalez C."/>
        </authorList>
    </citation>
    <scope>NUCLEOTIDE SEQUENCE</scope>
</reference>
<dbReference type="AlphaFoldDB" id="A0A0E9VS33"/>
<evidence type="ECO:0000313" key="1">
    <source>
        <dbReference type="EMBL" id="JAH80195.1"/>
    </source>
</evidence>